<keyword evidence="1" id="KW-0812">Transmembrane</keyword>
<evidence type="ECO:0000313" key="3">
    <source>
        <dbReference type="Proteomes" id="UP000500791"/>
    </source>
</evidence>
<feature type="transmembrane region" description="Helical" evidence="1">
    <location>
        <begin position="38"/>
        <end position="58"/>
    </location>
</feature>
<dbReference type="EMBL" id="CP049811">
    <property type="protein sequence ID" value="QIK39889.1"/>
    <property type="molecule type" value="Genomic_DNA"/>
</dbReference>
<reference evidence="2 3" key="1">
    <citation type="submission" date="2020-03" db="EMBL/GenBank/DDBJ databases">
        <title>Complete genome sequence of Monaibacterium sp. ALG8 with diverse plasmids.</title>
        <authorList>
            <person name="Sun C."/>
        </authorList>
    </citation>
    <scope>NUCLEOTIDE SEQUENCE [LARGE SCALE GENOMIC DNA]</scope>
    <source>
        <strain evidence="2 3">ALG8</strain>
    </source>
</reference>
<keyword evidence="1" id="KW-1133">Transmembrane helix</keyword>
<keyword evidence="3" id="KW-1185">Reference proteome</keyword>
<evidence type="ECO:0000256" key="1">
    <source>
        <dbReference type="SAM" id="Phobius"/>
    </source>
</evidence>
<organism evidence="2 3">
    <name type="scientific">Pontivivens nitratireducens</name>
    <dbReference type="NCBI Taxonomy" id="2758038"/>
    <lineage>
        <taxon>Bacteria</taxon>
        <taxon>Pseudomonadati</taxon>
        <taxon>Pseudomonadota</taxon>
        <taxon>Alphaproteobacteria</taxon>
        <taxon>Rhodobacterales</taxon>
        <taxon>Paracoccaceae</taxon>
        <taxon>Pontivivens</taxon>
    </lineage>
</organism>
<proteinExistence type="predicted"/>
<dbReference type="AlphaFoldDB" id="A0A6G7VIL6"/>
<dbReference type="KEGG" id="mon:G8E03_03380"/>
<dbReference type="Proteomes" id="UP000500791">
    <property type="component" value="Chromosome"/>
</dbReference>
<protein>
    <submittedName>
        <fullName evidence="2">Uncharacterized protein</fullName>
    </submittedName>
</protein>
<name>A0A6G7VIL6_9RHOB</name>
<sequence>MIEARYPCSPHIRMIGLLAGLGLVMVLAISSLPSGGEGAGFAAKILLPIVALLVLCGWSYRRENSDSRPVVPTRAAIITPLNAVSAKRIMLRYADIANMHVIGLRNNTTLRIQYAGGALGIPLGAMPDENTFKSPSHDLAARIEKAKPHA</sequence>
<feature type="transmembrane region" description="Helical" evidence="1">
    <location>
        <begin position="12"/>
        <end position="32"/>
    </location>
</feature>
<dbReference type="RefSeq" id="WP_166188673.1">
    <property type="nucleotide sequence ID" value="NZ_CP049811.1"/>
</dbReference>
<evidence type="ECO:0000313" key="2">
    <source>
        <dbReference type="EMBL" id="QIK39889.1"/>
    </source>
</evidence>
<keyword evidence="1" id="KW-0472">Membrane</keyword>
<accession>A0A6G7VIL6</accession>
<gene>
    <name evidence="2" type="ORF">G8E03_03380</name>
</gene>